<evidence type="ECO:0000256" key="3">
    <source>
        <dbReference type="ARBA" id="ARBA00010617"/>
    </source>
</evidence>
<dbReference type="InterPro" id="IPR017972">
    <property type="entry name" value="Cyt_P450_CS"/>
</dbReference>
<keyword evidence="5 13" id="KW-0812">Transmembrane</keyword>
<evidence type="ECO:0000256" key="8">
    <source>
        <dbReference type="ARBA" id="ARBA00023002"/>
    </source>
</evidence>
<feature type="transmembrane region" description="Helical" evidence="13">
    <location>
        <begin position="6"/>
        <end position="24"/>
    </location>
</feature>
<keyword evidence="6 12" id="KW-0479">Metal-binding</keyword>
<keyword evidence="9 12" id="KW-0408">Iron</keyword>
<protein>
    <recommendedName>
        <fullName evidence="16">Cytochrome P450</fullName>
    </recommendedName>
</protein>
<dbReference type="FunFam" id="1.10.630.10:FF:000019">
    <property type="entry name" value="Cytochrome P450 family protein"/>
    <property type="match status" value="1"/>
</dbReference>
<dbReference type="CDD" id="cd11043">
    <property type="entry name" value="CYP90-like"/>
    <property type="match status" value="1"/>
</dbReference>
<dbReference type="GO" id="GO:0005506">
    <property type="term" value="F:iron ion binding"/>
    <property type="evidence" value="ECO:0007669"/>
    <property type="project" value="InterPro"/>
</dbReference>
<dbReference type="InterPro" id="IPR002401">
    <property type="entry name" value="Cyt_P450_E_grp-I"/>
</dbReference>
<evidence type="ECO:0000256" key="7">
    <source>
        <dbReference type="ARBA" id="ARBA00022989"/>
    </source>
</evidence>
<evidence type="ECO:0000313" key="15">
    <source>
        <dbReference type="Proteomes" id="UP001164929"/>
    </source>
</evidence>
<dbReference type="GO" id="GO:0016125">
    <property type="term" value="P:sterol metabolic process"/>
    <property type="evidence" value="ECO:0007669"/>
    <property type="project" value="TreeGrafter"/>
</dbReference>
<feature type="binding site" description="axial binding residue" evidence="12">
    <location>
        <position position="447"/>
    </location>
    <ligand>
        <name>heme</name>
        <dbReference type="ChEBI" id="CHEBI:30413"/>
    </ligand>
    <ligandPart>
        <name>Fe</name>
        <dbReference type="ChEBI" id="CHEBI:18248"/>
    </ligandPart>
</feature>
<accession>A0AAD6QA44</accession>
<dbReference type="SUPFAM" id="SSF48264">
    <property type="entry name" value="Cytochrome P450"/>
    <property type="match status" value="3"/>
</dbReference>
<comment type="caution">
    <text evidence="14">The sequence shown here is derived from an EMBL/GenBank/DDBJ whole genome shotgun (WGS) entry which is preliminary data.</text>
</comment>
<dbReference type="GO" id="GO:0020037">
    <property type="term" value="F:heme binding"/>
    <property type="evidence" value="ECO:0007669"/>
    <property type="project" value="InterPro"/>
</dbReference>
<comment type="subcellular location">
    <subcellularLocation>
        <location evidence="2">Membrane</location>
        <topology evidence="2">Single-pass membrane protein</topology>
    </subcellularLocation>
</comment>
<dbReference type="GO" id="GO:0016705">
    <property type="term" value="F:oxidoreductase activity, acting on paired donors, with incorporation or reduction of molecular oxygen"/>
    <property type="evidence" value="ECO:0007669"/>
    <property type="project" value="InterPro"/>
</dbReference>
<evidence type="ECO:0000256" key="11">
    <source>
        <dbReference type="ARBA" id="ARBA00023136"/>
    </source>
</evidence>
<dbReference type="Proteomes" id="UP001164929">
    <property type="component" value="Chromosome 9"/>
</dbReference>
<organism evidence="14 15">
    <name type="scientific">Populus alba x Populus x berolinensis</name>
    <dbReference type="NCBI Taxonomy" id="444605"/>
    <lineage>
        <taxon>Eukaryota</taxon>
        <taxon>Viridiplantae</taxon>
        <taxon>Streptophyta</taxon>
        <taxon>Embryophyta</taxon>
        <taxon>Tracheophyta</taxon>
        <taxon>Spermatophyta</taxon>
        <taxon>Magnoliopsida</taxon>
        <taxon>eudicotyledons</taxon>
        <taxon>Gunneridae</taxon>
        <taxon>Pentapetalae</taxon>
        <taxon>rosids</taxon>
        <taxon>fabids</taxon>
        <taxon>Malpighiales</taxon>
        <taxon>Salicaceae</taxon>
        <taxon>Saliceae</taxon>
        <taxon>Populus</taxon>
    </lineage>
</organism>
<evidence type="ECO:0000256" key="2">
    <source>
        <dbReference type="ARBA" id="ARBA00004167"/>
    </source>
</evidence>
<dbReference type="GO" id="GO:0010268">
    <property type="term" value="P:brassinosteroid homeostasis"/>
    <property type="evidence" value="ECO:0007669"/>
    <property type="project" value="TreeGrafter"/>
</dbReference>
<evidence type="ECO:0000256" key="13">
    <source>
        <dbReference type="SAM" id="Phobius"/>
    </source>
</evidence>
<evidence type="ECO:0000256" key="1">
    <source>
        <dbReference type="ARBA" id="ARBA00001971"/>
    </source>
</evidence>
<dbReference type="InterPro" id="IPR001128">
    <property type="entry name" value="Cyt_P450"/>
</dbReference>
<gene>
    <name evidence="14" type="ORF">NC653_023000</name>
</gene>
<dbReference type="Gene3D" id="1.10.630.10">
    <property type="entry name" value="Cytochrome P450"/>
    <property type="match status" value="3"/>
</dbReference>
<proteinExistence type="inferred from homology"/>
<name>A0AAD6QA44_9ROSI</name>
<evidence type="ECO:0000256" key="4">
    <source>
        <dbReference type="ARBA" id="ARBA00022617"/>
    </source>
</evidence>
<dbReference type="GO" id="GO:0004497">
    <property type="term" value="F:monooxygenase activity"/>
    <property type="evidence" value="ECO:0007669"/>
    <property type="project" value="UniProtKB-KW"/>
</dbReference>
<dbReference type="Pfam" id="PF00067">
    <property type="entry name" value="p450"/>
    <property type="match status" value="4"/>
</dbReference>
<dbReference type="FunFam" id="1.10.630.10:FF:000020">
    <property type="entry name" value="Cytochrome P450 family protein"/>
    <property type="match status" value="1"/>
</dbReference>
<dbReference type="PRINTS" id="PR00385">
    <property type="entry name" value="P450"/>
</dbReference>
<dbReference type="GO" id="GO:0016132">
    <property type="term" value="P:brassinosteroid biosynthetic process"/>
    <property type="evidence" value="ECO:0007669"/>
    <property type="project" value="TreeGrafter"/>
</dbReference>
<evidence type="ECO:0000313" key="14">
    <source>
        <dbReference type="EMBL" id="KAJ6984879.1"/>
    </source>
</evidence>
<evidence type="ECO:0000256" key="5">
    <source>
        <dbReference type="ARBA" id="ARBA00022692"/>
    </source>
</evidence>
<dbReference type="GO" id="GO:0016020">
    <property type="term" value="C:membrane"/>
    <property type="evidence" value="ECO:0007669"/>
    <property type="project" value="UniProtKB-SubCell"/>
</dbReference>
<keyword evidence="8" id="KW-0560">Oxidoreductase</keyword>
<evidence type="ECO:0008006" key="16">
    <source>
        <dbReference type="Google" id="ProtNLM"/>
    </source>
</evidence>
<evidence type="ECO:0000256" key="10">
    <source>
        <dbReference type="ARBA" id="ARBA00023033"/>
    </source>
</evidence>
<dbReference type="PANTHER" id="PTHR24286">
    <property type="entry name" value="CYTOCHROME P450 26"/>
    <property type="match status" value="1"/>
</dbReference>
<dbReference type="PRINTS" id="PR00463">
    <property type="entry name" value="EP450I"/>
</dbReference>
<comment type="similarity">
    <text evidence="3">Belongs to the cytochrome P450 family.</text>
</comment>
<keyword evidence="11 13" id="KW-0472">Membrane</keyword>
<reference evidence="14" key="1">
    <citation type="journal article" date="2023" name="Mol. Ecol. Resour.">
        <title>Chromosome-level genome assembly of a triploid poplar Populus alba 'Berolinensis'.</title>
        <authorList>
            <person name="Chen S."/>
            <person name="Yu Y."/>
            <person name="Wang X."/>
            <person name="Wang S."/>
            <person name="Zhang T."/>
            <person name="Zhou Y."/>
            <person name="He R."/>
            <person name="Meng N."/>
            <person name="Wang Y."/>
            <person name="Liu W."/>
            <person name="Liu Z."/>
            <person name="Liu J."/>
            <person name="Guo Q."/>
            <person name="Huang H."/>
            <person name="Sederoff R.R."/>
            <person name="Wang G."/>
            <person name="Qu G."/>
            <person name="Chen S."/>
        </authorList>
    </citation>
    <scope>NUCLEOTIDE SEQUENCE</scope>
    <source>
        <strain evidence="14">SC-2020</strain>
    </source>
</reference>
<evidence type="ECO:0000256" key="12">
    <source>
        <dbReference type="PIRSR" id="PIRSR602401-1"/>
    </source>
</evidence>
<keyword evidence="4 12" id="KW-0349">Heme</keyword>
<keyword evidence="7 13" id="KW-1133">Transmembrane helix</keyword>
<keyword evidence="15" id="KW-1185">Reference proteome</keyword>
<dbReference type="PROSITE" id="PS00086">
    <property type="entry name" value="CYTOCHROME_P450"/>
    <property type="match status" value="2"/>
</dbReference>
<dbReference type="PANTHER" id="PTHR24286:SF369">
    <property type="entry name" value="CYTOCHROME P450"/>
    <property type="match status" value="1"/>
</dbReference>
<comment type="cofactor">
    <cofactor evidence="1 12">
        <name>heme</name>
        <dbReference type="ChEBI" id="CHEBI:30413"/>
    </cofactor>
</comment>
<evidence type="ECO:0000256" key="9">
    <source>
        <dbReference type="ARBA" id="ARBA00023004"/>
    </source>
</evidence>
<keyword evidence="10" id="KW-0503">Monooxygenase</keyword>
<sequence>MTVIQYFLAFLVLWFITIFLQYIFKRAGKKPAGYCPPPSPPTLPLIGHLHLLTPVAYKGFHALNNKYGPLLYLRLATYPAVLVSSAPVATEIFRAQDVHFASRIKSPFEDNLLFGSSTSFFNAPYGDYWKFMKKICMTELLGTSQMKKLKNVRREEVVRFLSKMLEIGQKNEVADLSAEVLTLANNSTCRMIMSARCSGEDNQADKCRALVSESFDLAAKLAVCNLFGPLKRIGIWFLRKKIADVPRRYDELFENVMVEHEEKAKREGPHMENKDLMDILLEVYHDKNAEMRITRKQMKTFFLDLFTGGTSTTADAILWILGELVNHPAAFKKLREEIDSVVGTERLVDEADIPNLPYFQACVKEAMRLHPPVPLFDRVCREDCKLAGYDIPKGITMIMNAYSIMRDPKIWDNPNDFIPERFLTEQDNTKGQNLQVYVPFGGGRRMCPGTNMSSSLINGSVTAMVQCFDWKVVGGDGPDGSKVNMDTKAALFVIYYTHLLIKWKYPKINGVRVQLPPGSMGLPIIGETIQLLIPSHNSIDIHPFVRKRIQRYGPIFRTNLVGRPIIVSADPEVNKYIFSQEGNLVEMWYLDSFAKLFAFEGESKVTAIGRVHRYLRGITLNHFGGESLREKMLPQIEVAINNNLCRWSTQGPVEVKSAISRMIFNFTAKVAFGYDVENSKGEKIENLPNFIKSLMSFPLNIPGTTFHKCMKDKEKMSSMVRHIIKERFNSPDKRPGDFLDQAINDMASEKFLTVDFIAELAFGILFAAFESVSTTLTLAIKFLAENPLVLEELTVENEAVLKKRENPDALLTWEEYKEMTFTQSVVNETLRLMNIPPGLLRKALKDINVKGYTIPAGWTIMLVTPIVHLNPETYKDPLKFNPWRWKDLDQVTVSKSFMPFGGGTRQCAGAEFSKVYMAAFLHVLVTKYRWAKVKGGRITRSPILLFPDGVHIQAHDEWTHESWSAINYLLDRGSKQDVSQLFQPFVNTDGKGPYIHCLKRAGERKSKRMWAIGLVVVALVVNPKIDEVLPPGSMGWPLIGETLQFIIPGRSLDLHPFVKKRMQKYGPIFKTSLVGRPVIVSTDYEMNKTLVELWYLDSFAKFFALEGETRVNAICKVHRYMRSLTLNHFGVESLKESLLPKIEDLLHTNLAKWATQGPVDVKQMVFNFTANKIFGYDAENSREKLSENYTRILNSFISLPLNIPGTSLHQCMQNTLMERLEDPSKRRGDFLDQAIDDMETEKFLTVDFIPQLMFGILFASFESMSTTLTLTFKFLSENPRVVEELAAEHDAIVKKRENPNSRLTWEEYRSLTFTQMVVNETLRIANIPPGLFRKALKDFQVKGMPPKPILNSTFPSFLYHFIWRWHPD</sequence>
<dbReference type="EMBL" id="JAQIZT010000009">
    <property type="protein sequence ID" value="KAJ6984879.1"/>
    <property type="molecule type" value="Genomic_DNA"/>
</dbReference>
<dbReference type="InterPro" id="IPR036396">
    <property type="entry name" value="Cyt_P450_sf"/>
</dbReference>
<evidence type="ECO:0000256" key="6">
    <source>
        <dbReference type="ARBA" id="ARBA00022723"/>
    </source>
</evidence>